<dbReference type="Proteomes" id="UP001230649">
    <property type="component" value="Unassembled WGS sequence"/>
</dbReference>
<organism evidence="1 2">
    <name type="scientific">Naganishia adeliensis</name>
    <dbReference type="NCBI Taxonomy" id="92952"/>
    <lineage>
        <taxon>Eukaryota</taxon>
        <taxon>Fungi</taxon>
        <taxon>Dikarya</taxon>
        <taxon>Basidiomycota</taxon>
        <taxon>Agaricomycotina</taxon>
        <taxon>Tremellomycetes</taxon>
        <taxon>Filobasidiales</taxon>
        <taxon>Filobasidiaceae</taxon>
        <taxon>Naganishia</taxon>
    </lineage>
</organism>
<reference evidence="1" key="1">
    <citation type="submission" date="2023-04" db="EMBL/GenBank/DDBJ databases">
        <title>Draft Genome sequencing of Naganishia species isolated from polar environments using Oxford Nanopore Technology.</title>
        <authorList>
            <person name="Leo P."/>
            <person name="Venkateswaran K."/>
        </authorList>
    </citation>
    <scope>NUCLEOTIDE SEQUENCE</scope>
    <source>
        <strain evidence="1">MNA-CCFEE 5262</strain>
    </source>
</reference>
<protein>
    <submittedName>
        <fullName evidence="1">Uncharacterized protein</fullName>
    </submittedName>
</protein>
<sequence>MGNRVSRLLEKPRPDTPSSSFDGGMALDLHESGLNTPPPSSTTSFYGQSKHSASPRIRPKEKHGKRKERDADHQSIPSINTTGLPRSRNFLPPSPELTSTSGLSAVHDARLRYDSHTPDPTPRSATKRVFQEHSDIEVVLDLDGEVSDREQGSGRDRGVKVTQGQKPKGSNTMVVAGIRKSTSKSAESKKHKRKAKEHEEEALRAKSKSKSKRKDEGRDAGTVRASKFGIMAGPKVVTTYESRSKFDPSSFQHGERAHKRPRLDDDSSESEEDDVRVHIPNPLNPARSSRIASTNHTSIKKKIIVSRPFDRPIAPAPIVAPPINIPKFKVKKPSASLSRNTSASSASSSVIVPPKRQPAANSKLLKTTLTHTKIKLKTTSSIKSGDDTSDASKRLRAKDPIKYYAKRPPTGKPTVTIPSGPKSKGKAVRKKIAGVGGEPVVRSRQPSPFPAWHRTTAVLNRFGVPLVETREVDEMPEDNCYILIPSESTILDDRVPIGSHPLDIVYEAKTKLVQPELIADRFDARSSHPALQVNELLRRGMPMAVQMGRL</sequence>
<accession>A0ACC2V5B9</accession>
<name>A0ACC2V5B9_9TREE</name>
<evidence type="ECO:0000313" key="2">
    <source>
        <dbReference type="Proteomes" id="UP001230649"/>
    </source>
</evidence>
<dbReference type="EMBL" id="JASBWS010000140">
    <property type="protein sequence ID" value="KAJ9094303.1"/>
    <property type="molecule type" value="Genomic_DNA"/>
</dbReference>
<keyword evidence="2" id="KW-1185">Reference proteome</keyword>
<gene>
    <name evidence="1" type="ORF">QFC20_006931</name>
</gene>
<comment type="caution">
    <text evidence="1">The sequence shown here is derived from an EMBL/GenBank/DDBJ whole genome shotgun (WGS) entry which is preliminary data.</text>
</comment>
<evidence type="ECO:0000313" key="1">
    <source>
        <dbReference type="EMBL" id="KAJ9094303.1"/>
    </source>
</evidence>
<proteinExistence type="predicted"/>